<gene>
    <name evidence="2" type="ORF">NA56DRAFT_611588</name>
</gene>
<name>A0A2J6PIF7_9HELO</name>
<evidence type="ECO:0000313" key="2">
    <source>
        <dbReference type="EMBL" id="PMD13821.1"/>
    </source>
</evidence>
<organism evidence="2 3">
    <name type="scientific">Hyaloscypha hepaticicola</name>
    <dbReference type="NCBI Taxonomy" id="2082293"/>
    <lineage>
        <taxon>Eukaryota</taxon>
        <taxon>Fungi</taxon>
        <taxon>Dikarya</taxon>
        <taxon>Ascomycota</taxon>
        <taxon>Pezizomycotina</taxon>
        <taxon>Leotiomycetes</taxon>
        <taxon>Helotiales</taxon>
        <taxon>Hyaloscyphaceae</taxon>
        <taxon>Hyaloscypha</taxon>
    </lineage>
</organism>
<reference evidence="2 3" key="1">
    <citation type="submission" date="2016-05" db="EMBL/GenBank/DDBJ databases">
        <title>A degradative enzymes factory behind the ericoid mycorrhizal symbiosis.</title>
        <authorList>
            <consortium name="DOE Joint Genome Institute"/>
            <person name="Martino E."/>
            <person name="Morin E."/>
            <person name="Grelet G."/>
            <person name="Kuo A."/>
            <person name="Kohler A."/>
            <person name="Daghino S."/>
            <person name="Barry K."/>
            <person name="Choi C."/>
            <person name="Cichocki N."/>
            <person name="Clum A."/>
            <person name="Copeland A."/>
            <person name="Hainaut M."/>
            <person name="Haridas S."/>
            <person name="Labutti K."/>
            <person name="Lindquist E."/>
            <person name="Lipzen A."/>
            <person name="Khouja H.-R."/>
            <person name="Murat C."/>
            <person name="Ohm R."/>
            <person name="Olson A."/>
            <person name="Spatafora J."/>
            <person name="Veneault-Fourrey C."/>
            <person name="Henrissat B."/>
            <person name="Grigoriev I."/>
            <person name="Martin F."/>
            <person name="Perotto S."/>
        </authorList>
    </citation>
    <scope>NUCLEOTIDE SEQUENCE [LARGE SCALE GENOMIC DNA]</scope>
    <source>
        <strain evidence="2 3">UAMH 7357</strain>
    </source>
</reference>
<dbReference type="AlphaFoldDB" id="A0A2J6PIF7"/>
<dbReference type="PANTHER" id="PTHR33112">
    <property type="entry name" value="DOMAIN PROTEIN, PUTATIVE-RELATED"/>
    <property type="match status" value="1"/>
</dbReference>
<dbReference type="Proteomes" id="UP000235672">
    <property type="component" value="Unassembled WGS sequence"/>
</dbReference>
<dbReference type="Pfam" id="PF06985">
    <property type="entry name" value="HET"/>
    <property type="match status" value="1"/>
</dbReference>
<protein>
    <submittedName>
        <fullName evidence="2">HET-domain-containing protein</fullName>
    </submittedName>
</protein>
<evidence type="ECO:0000313" key="3">
    <source>
        <dbReference type="Proteomes" id="UP000235672"/>
    </source>
</evidence>
<dbReference type="STRING" id="1745343.A0A2J6PIF7"/>
<sequence length="671" mass="77767">MLCNKCQEIFTGSFWQDSTYDTILSHTRLHHDTESSLQKSAGENCFICWRLQNQWAVRHQKLEVGTNLKEPNNAGIPFRSEYTLEPYPNSDQRIAIMFQLSNPKCSLLPCHFLFTPVQEQIQWLTGPDVSSDNTNSLETLQFARASLHSCLQNHRLCGERSLNQYWYPTRLLKLDYPTKDCISLLNYSETSDEDFSTYITLSHCWGQKELIRLTLATYPSLAKGLSVDALPRTFQDSINVTRSLGVHFIWIDSLCIFQDSKDDWAIEASRMGQVYSNALCNIAATASSSPDQGFFRLRNHHVLERTEITSSWADYHNSKYHVLDRLVFRNHFLESPLLQRAWVTQEHYLSQRFLHFGAQQVFWECRETIATEMYKNGVPLDIACDGIITKTDDMKWEDMSDEDRCDKVYTVWCDLVHNYSGYGLTVETDKLIAISGIAKRIREICNDEYLAGMWNAHLPIGLLWRVWRPRRPYALSKAYRAPSWSWASVKERVFLDSQGHFSGVELVKDVHASTVLAHDDPTGEIVSASLRMSAFLITVIYKHDPEGRHSQLFMGQQWSEVSNQWYDSKKTIVDGPPSAATSDGTTEFKLHFLPIWHGYVDMTEAVTRVTGLLLQPTRRVRGEFRRFTYMNLALERTFTPEWPKEFVGIEQESWLEYEEFDGINRYRFTIV</sequence>
<evidence type="ECO:0000259" key="1">
    <source>
        <dbReference type="Pfam" id="PF06985"/>
    </source>
</evidence>
<dbReference type="InterPro" id="IPR010730">
    <property type="entry name" value="HET"/>
</dbReference>
<keyword evidence="3" id="KW-1185">Reference proteome</keyword>
<dbReference type="OrthoDB" id="2958217at2759"/>
<proteinExistence type="predicted"/>
<feature type="domain" description="Heterokaryon incompatibility" evidence="1">
    <location>
        <begin position="198"/>
        <end position="346"/>
    </location>
</feature>
<accession>A0A2J6PIF7</accession>
<dbReference type="PANTHER" id="PTHR33112:SF10">
    <property type="entry name" value="TOL"/>
    <property type="match status" value="1"/>
</dbReference>
<dbReference type="EMBL" id="KZ613527">
    <property type="protein sequence ID" value="PMD13821.1"/>
    <property type="molecule type" value="Genomic_DNA"/>
</dbReference>